<dbReference type="InterPro" id="IPR017926">
    <property type="entry name" value="GATASE"/>
</dbReference>
<dbReference type="PANTHER" id="PTHR42695">
    <property type="entry name" value="GLUTAMINE AMIDOTRANSFERASE YLR126C-RELATED"/>
    <property type="match status" value="1"/>
</dbReference>
<dbReference type="Proteomes" id="UP000663508">
    <property type="component" value="Plasmid pVL1_1"/>
</dbReference>
<dbReference type="Gene3D" id="3.40.50.880">
    <property type="match status" value="1"/>
</dbReference>
<feature type="domain" description="Glutamine amidotransferase" evidence="1">
    <location>
        <begin position="10"/>
        <end position="126"/>
    </location>
</feature>
<dbReference type="AlphaFoldDB" id="A0A8H8X149"/>
<evidence type="ECO:0000313" key="2">
    <source>
        <dbReference type="EMBL" id="BCM87642.1"/>
    </source>
</evidence>
<dbReference type="InterPro" id="IPR044992">
    <property type="entry name" value="ChyE-like"/>
</dbReference>
<accession>A0A8H8X149</accession>
<organism evidence="2 3">
    <name type="scientific">Methylobacterium indicum</name>
    <dbReference type="NCBI Taxonomy" id="1775910"/>
    <lineage>
        <taxon>Bacteria</taxon>
        <taxon>Pseudomonadati</taxon>
        <taxon>Pseudomonadota</taxon>
        <taxon>Alphaproteobacteria</taxon>
        <taxon>Hyphomicrobiales</taxon>
        <taxon>Methylobacteriaceae</taxon>
        <taxon>Methylobacterium</taxon>
    </lineage>
</organism>
<keyword evidence="2" id="KW-0614">Plasmid</keyword>
<evidence type="ECO:0000259" key="1">
    <source>
        <dbReference type="Pfam" id="PF00117"/>
    </source>
</evidence>
<evidence type="ECO:0000313" key="3">
    <source>
        <dbReference type="Proteomes" id="UP000663508"/>
    </source>
</evidence>
<reference evidence="2" key="1">
    <citation type="submission" date="2020-11" db="EMBL/GenBank/DDBJ databases">
        <title>Complete genome sequence of a novel pathogenic Methylobacterium strain isolated from rice in Vietnam.</title>
        <authorList>
            <person name="Lai K."/>
            <person name="Okazaki S."/>
            <person name="Higashi K."/>
            <person name="Mori H."/>
            <person name="Toyoda A."/>
            <person name="Kurokawa K."/>
        </authorList>
    </citation>
    <scope>NUCLEOTIDE SEQUENCE</scope>
    <source>
        <strain evidence="2">VL1</strain>
        <plasmid evidence="2">pVL1_1</plasmid>
    </source>
</reference>
<dbReference type="SUPFAM" id="SSF52317">
    <property type="entry name" value="Class I glutamine amidotransferase-like"/>
    <property type="match status" value="1"/>
</dbReference>
<dbReference type="GO" id="GO:0005829">
    <property type="term" value="C:cytosol"/>
    <property type="evidence" value="ECO:0007669"/>
    <property type="project" value="TreeGrafter"/>
</dbReference>
<dbReference type="KEGG" id="mind:mvi_61030"/>
<dbReference type="PANTHER" id="PTHR42695:SF5">
    <property type="entry name" value="GLUTAMINE AMIDOTRANSFERASE YLR126C-RELATED"/>
    <property type="match status" value="1"/>
</dbReference>
<geneLocation type="plasmid" evidence="2 3">
    <name>pVL1_1</name>
</geneLocation>
<name>A0A8H8X149_9HYPH</name>
<dbReference type="CDD" id="cd01741">
    <property type="entry name" value="GATase1_1"/>
    <property type="match status" value="1"/>
</dbReference>
<sequence length="180" mass="20577">MSANDSEKYIREEIAWLSKPLGENKPYLGICLGAQLLTRHLGSKVYKLENGAIEAGYYPIIPLPQAQELTSEENILFPEMVYQWHSEGCDLPYGATLLAEGLTFPVQAYQYGSHAFAIQFHPEVTYMTIDRWTRLGGERLRMPGAKPSSEHLSDWHLYDQNVAQWIKAFLPRWLNNEDSS</sequence>
<proteinExistence type="predicted"/>
<gene>
    <name evidence="2" type="ORF">mvi_61030</name>
</gene>
<dbReference type="PROSITE" id="PS51273">
    <property type="entry name" value="GATASE_TYPE_1"/>
    <property type="match status" value="1"/>
</dbReference>
<dbReference type="InterPro" id="IPR029062">
    <property type="entry name" value="Class_I_gatase-like"/>
</dbReference>
<protein>
    <recommendedName>
        <fullName evidence="1">Glutamine amidotransferase domain-containing protein</fullName>
    </recommendedName>
</protein>
<dbReference type="EMBL" id="AP024146">
    <property type="protein sequence ID" value="BCM87642.1"/>
    <property type="molecule type" value="Genomic_DNA"/>
</dbReference>
<dbReference type="Pfam" id="PF00117">
    <property type="entry name" value="GATase"/>
    <property type="match status" value="1"/>
</dbReference>